<dbReference type="EMBL" id="MU827308">
    <property type="protein sequence ID" value="KAJ7361859.1"/>
    <property type="molecule type" value="Genomic_DNA"/>
</dbReference>
<dbReference type="SMART" id="SM01026">
    <property type="entry name" value="Beach"/>
    <property type="match status" value="1"/>
</dbReference>
<dbReference type="SUPFAM" id="SSF81837">
    <property type="entry name" value="BEACH domain"/>
    <property type="match status" value="1"/>
</dbReference>
<dbReference type="OrthoDB" id="10018316at2759"/>
<evidence type="ECO:0000313" key="5">
    <source>
        <dbReference type="Proteomes" id="UP001163046"/>
    </source>
</evidence>
<dbReference type="PROSITE" id="PS50197">
    <property type="entry name" value="BEACH"/>
    <property type="match status" value="1"/>
</dbReference>
<accession>A0A9W9YR57</accession>
<dbReference type="Gene3D" id="2.130.10.10">
    <property type="entry name" value="YVTN repeat-like/Quinoprotein amine dehydrogenase"/>
    <property type="match status" value="1"/>
</dbReference>
<dbReference type="SUPFAM" id="SSF50978">
    <property type="entry name" value="WD40 repeat-like"/>
    <property type="match status" value="1"/>
</dbReference>
<gene>
    <name evidence="4" type="primary">WDFY3_1</name>
    <name evidence="4" type="ORF">OS493_014502</name>
</gene>
<keyword evidence="5" id="KW-1185">Reference proteome</keyword>
<dbReference type="InterPro" id="IPR036372">
    <property type="entry name" value="BEACH_dom_sf"/>
</dbReference>
<evidence type="ECO:0000256" key="2">
    <source>
        <dbReference type="ARBA" id="ARBA00022737"/>
    </source>
</evidence>
<reference evidence="4" key="1">
    <citation type="submission" date="2023-01" db="EMBL/GenBank/DDBJ databases">
        <title>Genome assembly of the deep-sea coral Lophelia pertusa.</title>
        <authorList>
            <person name="Herrera S."/>
            <person name="Cordes E."/>
        </authorList>
    </citation>
    <scope>NUCLEOTIDE SEQUENCE</scope>
    <source>
        <strain evidence="4">USNM1676648</strain>
        <tissue evidence="4">Polyp</tissue>
    </source>
</reference>
<evidence type="ECO:0000259" key="3">
    <source>
        <dbReference type="PROSITE" id="PS50197"/>
    </source>
</evidence>
<dbReference type="PANTHER" id="PTHR46108:SF4">
    <property type="entry name" value="BLUE CHEESE"/>
    <property type="match status" value="1"/>
</dbReference>
<evidence type="ECO:0000256" key="1">
    <source>
        <dbReference type="ARBA" id="ARBA00022574"/>
    </source>
</evidence>
<keyword evidence="2" id="KW-0677">Repeat</keyword>
<dbReference type="Gene3D" id="1.10.1540.10">
    <property type="entry name" value="BEACH domain"/>
    <property type="match status" value="1"/>
</dbReference>
<keyword evidence="1" id="KW-0853">WD repeat</keyword>
<dbReference type="InterPro" id="IPR036322">
    <property type="entry name" value="WD40_repeat_dom_sf"/>
</dbReference>
<proteinExistence type="predicted"/>
<dbReference type="InterPro" id="IPR015943">
    <property type="entry name" value="WD40/YVTN_repeat-like_dom_sf"/>
</dbReference>
<dbReference type="Pfam" id="PF02138">
    <property type="entry name" value="Beach"/>
    <property type="match status" value="1"/>
</dbReference>
<comment type="caution">
    <text evidence="4">The sequence shown here is derived from an EMBL/GenBank/DDBJ whole genome shotgun (WGS) entry which is preliminary data.</text>
</comment>
<sequence length="418" mass="47888">MGAQSKHRLLQYQKNYREWQELHDGEIPPYHYGTHYSSTMIVASYLLRLVPFTHHFLTVQGNFDLPDRLFHSVKDAWLSAAQINPSDIKELIPEFFYLPEFLTNNNNFDLGTKQNGVVLGDVRLPTWAKGDTREFIRLHRKALECDYVSAHLHEWIDLIFGYKQQGPLAVEANNVFQYYYYYENNYPIKKKSIISQIDNFGQIPRQLFKRAHPPKRVFRSVESDAQTGILVNVDRLFFHNLPNLVPSAQPVKELKGPVGQMIQSDNRGLLAVEKNKVLVPPHNNRYIAWGFGDLSMRTGFIETERILAVYENFHIGQVLCASCPDSHTLITGGTSTLVCVWDMVKSSGREENDRRSFYTRCYTGITRLSRVLAVSTAYNLIVSGSEDQTASCGDLSKLTYVRHCLSTWLQSLLSPSTI</sequence>
<evidence type="ECO:0000313" key="4">
    <source>
        <dbReference type="EMBL" id="KAJ7361859.1"/>
    </source>
</evidence>
<dbReference type="InterPro" id="IPR051944">
    <property type="entry name" value="BEACH_domain_protein"/>
</dbReference>
<name>A0A9W9YR57_9CNID</name>
<dbReference type="Proteomes" id="UP001163046">
    <property type="component" value="Unassembled WGS sequence"/>
</dbReference>
<organism evidence="4 5">
    <name type="scientific">Desmophyllum pertusum</name>
    <dbReference type="NCBI Taxonomy" id="174260"/>
    <lineage>
        <taxon>Eukaryota</taxon>
        <taxon>Metazoa</taxon>
        <taxon>Cnidaria</taxon>
        <taxon>Anthozoa</taxon>
        <taxon>Hexacorallia</taxon>
        <taxon>Scleractinia</taxon>
        <taxon>Caryophylliina</taxon>
        <taxon>Caryophylliidae</taxon>
        <taxon>Desmophyllum</taxon>
    </lineage>
</organism>
<dbReference type="AlphaFoldDB" id="A0A9W9YR57"/>
<feature type="domain" description="BEACH" evidence="3">
    <location>
        <begin position="1"/>
        <end position="215"/>
    </location>
</feature>
<protein>
    <submittedName>
        <fullName evidence="4">WD repeat and FYVE domain-containing protein 3</fullName>
    </submittedName>
</protein>
<dbReference type="InterPro" id="IPR000409">
    <property type="entry name" value="BEACH_dom"/>
</dbReference>
<dbReference type="PANTHER" id="PTHR46108">
    <property type="entry name" value="BLUE CHEESE"/>
    <property type="match status" value="1"/>
</dbReference>
<dbReference type="CDD" id="cd06071">
    <property type="entry name" value="Beach"/>
    <property type="match status" value="1"/>
</dbReference>